<dbReference type="Proteomes" id="UP000649075">
    <property type="component" value="Unassembled WGS sequence"/>
</dbReference>
<dbReference type="PANTHER" id="PTHR45339:SF3">
    <property type="entry name" value="HISTIDINE KINASE"/>
    <property type="match status" value="1"/>
</dbReference>
<dbReference type="Pfam" id="PF00072">
    <property type="entry name" value="Response_reg"/>
    <property type="match status" value="1"/>
</dbReference>
<organism evidence="4 5">
    <name type="scientific">Holdemanella hominis</name>
    <dbReference type="NCBI Taxonomy" id="2764327"/>
    <lineage>
        <taxon>Bacteria</taxon>
        <taxon>Bacillati</taxon>
        <taxon>Bacillota</taxon>
        <taxon>Erysipelotrichia</taxon>
        <taxon>Erysipelotrichales</taxon>
        <taxon>Erysipelotrichaceae</taxon>
        <taxon>Holdemanella</taxon>
    </lineage>
</organism>
<dbReference type="PANTHER" id="PTHR45339">
    <property type="entry name" value="HYBRID SIGNAL TRANSDUCTION HISTIDINE KINASE J"/>
    <property type="match status" value="1"/>
</dbReference>
<evidence type="ECO:0000256" key="2">
    <source>
        <dbReference type="PROSITE-ProRule" id="PRU00169"/>
    </source>
</evidence>
<reference evidence="4 5" key="1">
    <citation type="submission" date="2020-08" db="EMBL/GenBank/DDBJ databases">
        <authorList>
            <person name="Liu C."/>
            <person name="Sun Q."/>
        </authorList>
    </citation>
    <scope>NUCLEOTIDE SEQUENCE [LARGE SCALE GENOMIC DNA]</scope>
    <source>
        <strain evidence="4 5">L34</strain>
    </source>
</reference>
<keyword evidence="5" id="KW-1185">Reference proteome</keyword>
<dbReference type="Gene3D" id="3.40.50.2300">
    <property type="match status" value="1"/>
</dbReference>
<dbReference type="InterPro" id="IPR001789">
    <property type="entry name" value="Sig_transdc_resp-reg_receiver"/>
</dbReference>
<gene>
    <name evidence="4" type="ORF">H8911_09060</name>
</gene>
<evidence type="ECO:0000313" key="5">
    <source>
        <dbReference type="Proteomes" id="UP000649075"/>
    </source>
</evidence>
<feature type="domain" description="Response regulatory" evidence="3">
    <location>
        <begin position="7"/>
        <end position="100"/>
    </location>
</feature>
<dbReference type="InterPro" id="IPR011006">
    <property type="entry name" value="CheY-like_superfamily"/>
</dbReference>
<proteinExistence type="predicted"/>
<evidence type="ECO:0000256" key="1">
    <source>
        <dbReference type="ARBA" id="ARBA00022553"/>
    </source>
</evidence>
<accession>A0ABR7KJF3</accession>
<dbReference type="CDD" id="cd17546">
    <property type="entry name" value="REC_hyHK_CKI1_RcsC-like"/>
    <property type="match status" value="1"/>
</dbReference>
<name>A0ABR7KJF3_9FIRM</name>
<sequence>MSIENLSILVVEDNEINMEVIEFMLQSEGAIVYKAKNGKEAVEQFDQIKDLDLILMDLRMPIMDGYEATIQIRKKDKKIPILAMSANAYMQDIQKCYKAV</sequence>
<evidence type="ECO:0000259" key="3">
    <source>
        <dbReference type="PROSITE" id="PS50110"/>
    </source>
</evidence>
<protein>
    <submittedName>
        <fullName evidence="4">Response regulator</fullName>
    </submittedName>
</protein>
<dbReference type="EMBL" id="JACRWH010000041">
    <property type="protein sequence ID" value="MBC6012865.1"/>
    <property type="molecule type" value="Genomic_DNA"/>
</dbReference>
<dbReference type="PROSITE" id="PS50110">
    <property type="entry name" value="RESPONSE_REGULATORY"/>
    <property type="match status" value="1"/>
</dbReference>
<comment type="caution">
    <text evidence="4">The sequence shown here is derived from an EMBL/GenBank/DDBJ whole genome shotgun (WGS) entry which is preliminary data.</text>
</comment>
<keyword evidence="1 2" id="KW-0597">Phosphoprotein</keyword>
<dbReference type="SMART" id="SM00448">
    <property type="entry name" value="REC"/>
    <property type="match status" value="1"/>
</dbReference>
<evidence type="ECO:0000313" key="4">
    <source>
        <dbReference type="EMBL" id="MBC6012865.1"/>
    </source>
</evidence>
<dbReference type="SUPFAM" id="SSF52172">
    <property type="entry name" value="CheY-like"/>
    <property type="match status" value="1"/>
</dbReference>
<feature type="modified residue" description="4-aspartylphosphate" evidence="2">
    <location>
        <position position="57"/>
    </location>
</feature>